<sequence length="698" mass="75626">MSEVVTYTREDRVGVICVNYPPVNALGHGVRSGLVAALEQGLADAGAGVLLLVCEGRTFMAGADIREFGKPMLEPTLPEVIHRFENSTKPVVAAIHGTALGGGLETALGCHYRVAVASARVGLPEVKLGLLPGAGGTQRLPRLTGAAKALEMITRGDPIGAEEALALGIVDAVEPDGDIRQVGLAFARRVLAEGRPVRRVRDLTDKLEADRGSEVFQQFRDALKIRARGLFSPFKCVDAVEAAFTLPFDEGMKRERALFLDCMASPQRAGLVHAFFAERQVAKVKGLAKETPVREVRRVGVVGAGTMGGGIAMNFANAGMPVVLLDASQDALDRGLAVIRRNYEHSARKGKLSPAQIEERMARIQPSLDYDDLRDVDLVIEAVFEDLAVKQAIFARLDAVCKPGAILASNTSTLDIDAIASATRRPEDVVGMHFFSPANVMKLLENVRGRRTSDEVKATVMAVARRIGKVGVMVGNGYGFVGNRMLHVRGAEALALVNEGASPQQVDRVLTDLGFPMGPFAMADLAGLDVGYRIREERRKAGVVVPDSWMDTLVARGRLGQKTQAGVYRYEDGSRTPLPDPDVATLIEDFRRAQGIATRTIDDQEILERCLYVMINEAARILEEGIADRPLDIDVIWIHGYGFPAYRGGPLFWADQVGLDTILAAVRGYHERLGGESWRPAPLLERLVREGRCFGDLT</sequence>
<keyword evidence="9" id="KW-0576">Peroxisome</keyword>
<evidence type="ECO:0000256" key="10">
    <source>
        <dbReference type="ARBA" id="ARBA00023235"/>
    </source>
</evidence>
<evidence type="ECO:0000313" key="18">
    <source>
        <dbReference type="Proteomes" id="UP000189339"/>
    </source>
</evidence>
<evidence type="ECO:0000256" key="8">
    <source>
        <dbReference type="ARBA" id="ARBA00023098"/>
    </source>
</evidence>
<dbReference type="Proteomes" id="UP000189339">
    <property type="component" value="Unassembled WGS sequence"/>
</dbReference>
<dbReference type="InterPro" id="IPR018376">
    <property type="entry name" value="Enoyl-CoA_hyd/isom_CS"/>
</dbReference>
<feature type="domain" description="3-hydroxyacyl-CoA dehydrogenase C-terminal" evidence="15">
    <location>
        <begin position="479"/>
        <end position="570"/>
    </location>
</feature>
<keyword evidence="12" id="KW-0511">Multifunctional enzyme</keyword>
<keyword evidence="8" id="KW-0443">Lipid metabolism</keyword>
<dbReference type="GO" id="GO:0070403">
    <property type="term" value="F:NAD+ binding"/>
    <property type="evidence" value="ECO:0007669"/>
    <property type="project" value="InterPro"/>
</dbReference>
<keyword evidence="4" id="KW-0276">Fatty acid metabolism</keyword>
<evidence type="ECO:0000256" key="3">
    <source>
        <dbReference type="ARBA" id="ARBA00008750"/>
    </source>
</evidence>
<dbReference type="Pfam" id="PF00378">
    <property type="entry name" value="ECH_1"/>
    <property type="match status" value="1"/>
</dbReference>
<dbReference type="FunFam" id="1.10.1040.50:FF:000006">
    <property type="entry name" value="Peroxisomal bifunctional enzyme"/>
    <property type="match status" value="1"/>
</dbReference>
<comment type="caution">
    <text evidence="17">The sequence shown here is derived from an EMBL/GenBank/DDBJ whole genome shotgun (WGS) entry which is preliminary data.</text>
</comment>
<comment type="subcellular location">
    <subcellularLocation>
        <location evidence="1">Peroxisome</location>
    </subcellularLocation>
</comment>
<dbReference type="GO" id="GO:0006635">
    <property type="term" value="P:fatty acid beta-oxidation"/>
    <property type="evidence" value="ECO:0007669"/>
    <property type="project" value="UniProtKB-UniPathway"/>
</dbReference>
<dbReference type="Pfam" id="PF02737">
    <property type="entry name" value="3HCDH_N"/>
    <property type="match status" value="1"/>
</dbReference>
<dbReference type="OrthoDB" id="5389341at2"/>
<dbReference type="PANTHER" id="PTHR23309">
    <property type="entry name" value="3-HYDROXYACYL-COA DEHYROGENASE"/>
    <property type="match status" value="1"/>
</dbReference>
<reference evidence="17 18" key="1">
    <citation type="submission" date="2016-12" db="EMBL/GenBank/DDBJ databases">
        <title>Marinobacter lutaoensis whole genome sequencing.</title>
        <authorList>
            <person name="Verma A."/>
            <person name="Krishnamurthi S."/>
        </authorList>
    </citation>
    <scope>NUCLEOTIDE SEQUENCE [LARGE SCALE GENOMIC DNA]</scope>
    <source>
        <strain evidence="17 18">T5054</strain>
    </source>
</reference>
<feature type="domain" description="3-hydroxyacyl-CoA dehydrogenase NAD binding" evidence="16">
    <location>
        <begin position="299"/>
        <end position="475"/>
    </location>
</feature>
<keyword evidence="7" id="KW-0520">NAD</keyword>
<keyword evidence="6" id="KW-0560">Oxidoreductase</keyword>
<evidence type="ECO:0000259" key="16">
    <source>
        <dbReference type="Pfam" id="PF02737"/>
    </source>
</evidence>
<dbReference type="PROSITE" id="PS00166">
    <property type="entry name" value="ENOYL_COA_HYDRATASE"/>
    <property type="match status" value="1"/>
</dbReference>
<dbReference type="SUPFAM" id="SSF52096">
    <property type="entry name" value="ClpP/crotonase"/>
    <property type="match status" value="1"/>
</dbReference>
<dbReference type="InterPro" id="IPR006176">
    <property type="entry name" value="3-OHacyl-CoA_DH_NAD-bd"/>
</dbReference>
<dbReference type="STRING" id="135739.BTO32_04805"/>
<keyword evidence="11" id="KW-0456">Lyase</keyword>
<evidence type="ECO:0000256" key="1">
    <source>
        <dbReference type="ARBA" id="ARBA00004275"/>
    </source>
</evidence>
<dbReference type="FunFam" id="3.40.50.720:FF:000009">
    <property type="entry name" value="Fatty oxidation complex, alpha subunit"/>
    <property type="match status" value="1"/>
</dbReference>
<protein>
    <submittedName>
        <fullName evidence="17">3-hydroxyacyl-CoA dehydrogenase</fullName>
    </submittedName>
</protein>
<gene>
    <name evidence="17" type="ORF">BTO32_04805</name>
</gene>
<dbReference type="InterPro" id="IPR036291">
    <property type="entry name" value="NAD(P)-bd_dom_sf"/>
</dbReference>
<name>A0A1V2DUE8_9GAMM</name>
<dbReference type="Gene3D" id="1.10.1040.50">
    <property type="match status" value="1"/>
</dbReference>
<keyword evidence="5" id="KW-0442">Lipid degradation</keyword>
<keyword evidence="10" id="KW-0413">Isomerase</keyword>
<comment type="similarity">
    <text evidence="3">In the N-terminal section; belongs to the enoyl-CoA hydratase/isomerase family.</text>
</comment>
<evidence type="ECO:0000256" key="14">
    <source>
        <dbReference type="RuleBase" id="RU003707"/>
    </source>
</evidence>
<keyword evidence="18" id="KW-1185">Reference proteome</keyword>
<dbReference type="EMBL" id="MSCW01000004">
    <property type="protein sequence ID" value="ONF44313.1"/>
    <property type="molecule type" value="Genomic_DNA"/>
</dbReference>
<evidence type="ECO:0000256" key="13">
    <source>
        <dbReference type="ARBA" id="ARBA00049556"/>
    </source>
</evidence>
<evidence type="ECO:0000256" key="7">
    <source>
        <dbReference type="ARBA" id="ARBA00023027"/>
    </source>
</evidence>
<evidence type="ECO:0000256" key="11">
    <source>
        <dbReference type="ARBA" id="ARBA00023239"/>
    </source>
</evidence>
<dbReference type="Gene3D" id="3.90.226.10">
    <property type="entry name" value="2-enoyl-CoA Hydratase, Chain A, domain 1"/>
    <property type="match status" value="1"/>
</dbReference>
<dbReference type="GO" id="GO:0016853">
    <property type="term" value="F:isomerase activity"/>
    <property type="evidence" value="ECO:0007669"/>
    <property type="project" value="UniProtKB-KW"/>
</dbReference>
<accession>A0A1V2DUE8</accession>
<feature type="domain" description="3-hydroxyacyl-CoA dehydrogenase C-terminal" evidence="15">
    <location>
        <begin position="606"/>
        <end position="692"/>
    </location>
</feature>
<dbReference type="GO" id="GO:0004300">
    <property type="term" value="F:enoyl-CoA hydratase activity"/>
    <property type="evidence" value="ECO:0007669"/>
    <property type="project" value="UniProtKB-ARBA"/>
</dbReference>
<dbReference type="GO" id="GO:0003857">
    <property type="term" value="F:(3S)-3-hydroxyacyl-CoA dehydrogenase (NAD+) activity"/>
    <property type="evidence" value="ECO:0007669"/>
    <property type="project" value="UniProtKB-EC"/>
</dbReference>
<evidence type="ECO:0000256" key="2">
    <source>
        <dbReference type="ARBA" id="ARBA00005005"/>
    </source>
</evidence>
<dbReference type="SUPFAM" id="SSF51735">
    <property type="entry name" value="NAD(P)-binding Rossmann-fold domains"/>
    <property type="match status" value="1"/>
</dbReference>
<evidence type="ECO:0000256" key="4">
    <source>
        <dbReference type="ARBA" id="ARBA00022832"/>
    </source>
</evidence>
<dbReference type="AlphaFoldDB" id="A0A1V2DUE8"/>
<dbReference type="SUPFAM" id="SSF48179">
    <property type="entry name" value="6-phosphogluconate dehydrogenase C-terminal domain-like"/>
    <property type="match status" value="2"/>
</dbReference>
<evidence type="ECO:0000256" key="6">
    <source>
        <dbReference type="ARBA" id="ARBA00023002"/>
    </source>
</evidence>
<evidence type="ECO:0000313" key="17">
    <source>
        <dbReference type="EMBL" id="ONF44313.1"/>
    </source>
</evidence>
<evidence type="ECO:0000256" key="5">
    <source>
        <dbReference type="ARBA" id="ARBA00022963"/>
    </source>
</evidence>
<evidence type="ECO:0000256" key="9">
    <source>
        <dbReference type="ARBA" id="ARBA00023140"/>
    </source>
</evidence>
<evidence type="ECO:0000259" key="15">
    <source>
        <dbReference type="Pfam" id="PF00725"/>
    </source>
</evidence>
<dbReference type="InterPro" id="IPR001753">
    <property type="entry name" value="Enoyl-CoA_hydra/iso"/>
</dbReference>
<dbReference type="RefSeq" id="WP_076723327.1">
    <property type="nucleotide sequence ID" value="NZ_MSCW01000004.1"/>
</dbReference>
<comment type="catalytic activity">
    <reaction evidence="13">
        <text>a (3S)-3-hydroxyacyl-CoA + NAD(+) = a 3-oxoacyl-CoA + NADH + H(+)</text>
        <dbReference type="Rhea" id="RHEA:22432"/>
        <dbReference type="ChEBI" id="CHEBI:15378"/>
        <dbReference type="ChEBI" id="CHEBI:57318"/>
        <dbReference type="ChEBI" id="CHEBI:57540"/>
        <dbReference type="ChEBI" id="CHEBI:57945"/>
        <dbReference type="ChEBI" id="CHEBI:90726"/>
        <dbReference type="EC" id="1.1.1.35"/>
    </reaction>
</comment>
<dbReference type="InterPro" id="IPR029045">
    <property type="entry name" value="ClpP/crotonase-like_dom_sf"/>
</dbReference>
<dbReference type="Gene3D" id="3.40.50.720">
    <property type="entry name" value="NAD(P)-binding Rossmann-like Domain"/>
    <property type="match status" value="1"/>
</dbReference>
<dbReference type="UniPathway" id="UPA00659"/>
<organism evidence="17 18">
    <name type="scientific">Marinobacter lutaoensis</name>
    <dbReference type="NCBI Taxonomy" id="135739"/>
    <lineage>
        <taxon>Bacteria</taxon>
        <taxon>Pseudomonadati</taxon>
        <taxon>Pseudomonadota</taxon>
        <taxon>Gammaproteobacteria</taxon>
        <taxon>Pseudomonadales</taxon>
        <taxon>Marinobacteraceae</taxon>
        <taxon>Marinobacter</taxon>
    </lineage>
</organism>
<comment type="similarity">
    <text evidence="14">Belongs to the enoyl-CoA hydratase/isomerase family.</text>
</comment>
<evidence type="ECO:0000256" key="12">
    <source>
        <dbReference type="ARBA" id="ARBA00023268"/>
    </source>
</evidence>
<proteinExistence type="inferred from homology"/>
<dbReference type="CDD" id="cd06558">
    <property type="entry name" value="crotonase-like"/>
    <property type="match status" value="1"/>
</dbReference>
<comment type="pathway">
    <text evidence="2">Lipid metabolism; fatty acid beta-oxidation.</text>
</comment>
<dbReference type="InterPro" id="IPR006108">
    <property type="entry name" value="3HC_DH_C"/>
</dbReference>
<dbReference type="Pfam" id="PF00725">
    <property type="entry name" value="3HCDH"/>
    <property type="match status" value="2"/>
</dbReference>
<dbReference type="InterPro" id="IPR008927">
    <property type="entry name" value="6-PGluconate_DH-like_C_sf"/>
</dbReference>